<evidence type="ECO:0000256" key="1">
    <source>
        <dbReference type="ARBA" id="ARBA00000085"/>
    </source>
</evidence>
<dbReference type="SMART" id="SM01080">
    <property type="entry name" value="CHASE2"/>
    <property type="match status" value="1"/>
</dbReference>
<dbReference type="Gene3D" id="3.30.565.10">
    <property type="entry name" value="Histidine kinase-like ATPase, C-terminal domain"/>
    <property type="match status" value="1"/>
</dbReference>
<name>A0AAW9QBI0_9CYAN</name>
<evidence type="ECO:0000313" key="9">
    <source>
        <dbReference type="Proteomes" id="UP001333818"/>
    </source>
</evidence>
<evidence type="ECO:0000256" key="2">
    <source>
        <dbReference type="ARBA" id="ARBA00012438"/>
    </source>
</evidence>
<evidence type="ECO:0000256" key="4">
    <source>
        <dbReference type="ARBA" id="ARBA00022777"/>
    </source>
</evidence>
<feature type="transmembrane region" description="Helical" evidence="6">
    <location>
        <begin position="367"/>
        <end position="387"/>
    </location>
</feature>
<keyword evidence="5" id="KW-0902">Two-component regulatory system</keyword>
<evidence type="ECO:0000256" key="6">
    <source>
        <dbReference type="SAM" id="Phobius"/>
    </source>
</evidence>
<evidence type="ECO:0000259" key="7">
    <source>
        <dbReference type="SMART" id="SM01080"/>
    </source>
</evidence>
<evidence type="ECO:0000256" key="5">
    <source>
        <dbReference type="ARBA" id="ARBA00023012"/>
    </source>
</evidence>
<organism evidence="8 9">
    <name type="scientific">Tumidithrix elongata BACA0141</name>
    <dbReference type="NCBI Taxonomy" id="2716417"/>
    <lineage>
        <taxon>Bacteria</taxon>
        <taxon>Bacillati</taxon>
        <taxon>Cyanobacteriota</taxon>
        <taxon>Cyanophyceae</taxon>
        <taxon>Pseudanabaenales</taxon>
        <taxon>Pseudanabaenaceae</taxon>
        <taxon>Tumidithrix</taxon>
        <taxon>Tumidithrix elongata</taxon>
    </lineage>
</organism>
<dbReference type="InterPro" id="IPR050482">
    <property type="entry name" value="Sensor_HK_TwoCompSys"/>
</dbReference>
<dbReference type="GO" id="GO:0000160">
    <property type="term" value="P:phosphorelay signal transduction system"/>
    <property type="evidence" value="ECO:0007669"/>
    <property type="project" value="UniProtKB-KW"/>
</dbReference>
<protein>
    <recommendedName>
        <fullName evidence="2">histidine kinase</fullName>
        <ecNumber evidence="2">2.7.13.3</ecNumber>
    </recommendedName>
</protein>
<keyword evidence="4" id="KW-0418">Kinase</keyword>
<evidence type="ECO:0000313" key="8">
    <source>
        <dbReference type="EMBL" id="MEE3719811.1"/>
    </source>
</evidence>
<proteinExistence type="predicted"/>
<dbReference type="AlphaFoldDB" id="A0AAW9QBI0"/>
<feature type="domain" description="CHASE2" evidence="7">
    <location>
        <begin position="32"/>
        <end position="327"/>
    </location>
</feature>
<dbReference type="EC" id="2.7.13.3" evidence="2"/>
<gene>
    <name evidence="8" type="ORF">V2H45_24005</name>
</gene>
<dbReference type="InterPro" id="IPR007890">
    <property type="entry name" value="CHASE2"/>
</dbReference>
<dbReference type="Proteomes" id="UP001333818">
    <property type="component" value="Unassembled WGS sequence"/>
</dbReference>
<sequence>MALRKAWQRTALWLGIGWSLLWSLILFDLPLVQQLDLSLQDRFIHLSRPSTTPPEILLVAISDSDLKSWGIDKEPMVYTSLVKRLLDAGASVVVLNLMPNWVQTSDHVNHPIKTLVQENASRIVVVIPTSSASQSNHTEWRSYEYFLPSTDKGNPLFSPRSIVGFSEFEPEAKHPLSSASTARQANLSGEFTLSHNLDLTETLDSATLLSLKKFNSKSQEQIPSLSPIQIRFWGATGTFPRLKAESILSDSPLLAQVRNKIVLIGFTDTSNPDAFAVRSPFDELMPAVELQANLLASLLTNSFYRIVPLWIQNALIVWGGVAIAAWIIYGKLNRNLRRRYRYWLSPVFGLGGFGLLGLLLFSQGWILPVPFPLCVWGATAISVFISLRLGIQKDLIYQQQCEIDRLHNIEQAAILAQAQKTLHRLAANIHQGPLQELKLVMDRLEMLQLNGTASKLDPILDRLANMGQHLRQQLNQTRAISLELTPKLKAGLAAGIEAKLHQLTNSRELTLRVIQDIQPLEEPELNSLWLAAREDIYRFFVEAITNVMLHAQPPHGKATQVKVSLNQQDRYCTLAIENDGSQLAPKTFESPTNLRMQGGYGMKFMATIATELPDGLFECVALTEGGLRVQLSWENAFN</sequence>
<keyword evidence="3" id="KW-0808">Transferase</keyword>
<comment type="caution">
    <text evidence="8">The sequence shown here is derived from an EMBL/GenBank/DDBJ whole genome shotgun (WGS) entry which is preliminary data.</text>
</comment>
<dbReference type="PANTHER" id="PTHR24421">
    <property type="entry name" value="NITRATE/NITRITE SENSOR PROTEIN NARX-RELATED"/>
    <property type="match status" value="1"/>
</dbReference>
<dbReference type="RefSeq" id="WP_330486248.1">
    <property type="nucleotide sequence ID" value="NZ_JAZBJZ010000174.1"/>
</dbReference>
<dbReference type="PANTHER" id="PTHR24421:SF10">
    <property type="entry name" value="NITRATE_NITRITE SENSOR PROTEIN NARQ"/>
    <property type="match status" value="1"/>
</dbReference>
<dbReference type="InterPro" id="IPR036890">
    <property type="entry name" value="HATPase_C_sf"/>
</dbReference>
<dbReference type="Pfam" id="PF05226">
    <property type="entry name" value="CHASE2"/>
    <property type="match status" value="1"/>
</dbReference>
<feature type="transmembrane region" description="Helical" evidence="6">
    <location>
        <begin position="309"/>
        <end position="330"/>
    </location>
</feature>
<dbReference type="EMBL" id="JAZBJZ010000174">
    <property type="protein sequence ID" value="MEE3719811.1"/>
    <property type="molecule type" value="Genomic_DNA"/>
</dbReference>
<keyword evidence="6" id="KW-0472">Membrane</keyword>
<accession>A0AAW9QBI0</accession>
<feature type="transmembrane region" description="Helical" evidence="6">
    <location>
        <begin position="12"/>
        <end position="32"/>
    </location>
</feature>
<evidence type="ECO:0000256" key="3">
    <source>
        <dbReference type="ARBA" id="ARBA00022679"/>
    </source>
</evidence>
<keyword evidence="6" id="KW-0812">Transmembrane</keyword>
<keyword evidence="6" id="KW-1133">Transmembrane helix</keyword>
<reference evidence="8" key="1">
    <citation type="submission" date="2024-01" db="EMBL/GenBank/DDBJ databases">
        <title>Bank of Algae and Cyanobacteria of the Azores (BACA) strain genomes.</title>
        <authorList>
            <person name="Luz R."/>
            <person name="Cordeiro R."/>
            <person name="Fonseca A."/>
            <person name="Goncalves V."/>
        </authorList>
    </citation>
    <scope>NUCLEOTIDE SEQUENCE</scope>
    <source>
        <strain evidence="8">BACA0141</strain>
    </source>
</reference>
<keyword evidence="9" id="KW-1185">Reference proteome</keyword>
<feature type="transmembrane region" description="Helical" evidence="6">
    <location>
        <begin position="342"/>
        <end position="361"/>
    </location>
</feature>
<dbReference type="GO" id="GO:0004673">
    <property type="term" value="F:protein histidine kinase activity"/>
    <property type="evidence" value="ECO:0007669"/>
    <property type="project" value="UniProtKB-EC"/>
</dbReference>
<dbReference type="SUPFAM" id="SSF55874">
    <property type="entry name" value="ATPase domain of HSP90 chaperone/DNA topoisomerase II/histidine kinase"/>
    <property type="match status" value="1"/>
</dbReference>
<comment type="catalytic activity">
    <reaction evidence="1">
        <text>ATP + protein L-histidine = ADP + protein N-phospho-L-histidine.</text>
        <dbReference type="EC" id="2.7.13.3"/>
    </reaction>
</comment>